<dbReference type="OrthoDB" id="7744248at2759"/>
<dbReference type="InterPro" id="IPR036397">
    <property type="entry name" value="RNaseH_sf"/>
</dbReference>
<dbReference type="Proteomes" id="UP000031668">
    <property type="component" value="Unassembled WGS sequence"/>
</dbReference>
<evidence type="ECO:0008006" key="3">
    <source>
        <dbReference type="Google" id="ProtNLM"/>
    </source>
</evidence>
<gene>
    <name evidence="1" type="ORF">RF11_06864</name>
</gene>
<comment type="caution">
    <text evidence="1">The sequence shown here is derived from an EMBL/GenBank/DDBJ whole genome shotgun (WGS) entry which is preliminary data.</text>
</comment>
<accession>A0A0C2JUV7</accession>
<evidence type="ECO:0000313" key="2">
    <source>
        <dbReference type="Proteomes" id="UP000031668"/>
    </source>
</evidence>
<dbReference type="Gene3D" id="3.30.420.10">
    <property type="entry name" value="Ribonuclease H-like superfamily/Ribonuclease H"/>
    <property type="match status" value="1"/>
</dbReference>
<sequence>MIPERRNWVQTKNILFEYILKFLRLICIDSSKIILMDETGFNLSTISIFGRSTRNTQPTKIVKCFRSKNISMSCCINKNQMIHYELLDRAYKRENKRAFLSNLFSKLADMNFTLCTFIMDNDLF</sequence>
<proteinExistence type="predicted"/>
<evidence type="ECO:0000313" key="1">
    <source>
        <dbReference type="EMBL" id="KII73193.1"/>
    </source>
</evidence>
<dbReference type="AlphaFoldDB" id="A0A0C2JUV7"/>
<dbReference type="EMBL" id="JWZT01000937">
    <property type="protein sequence ID" value="KII73193.1"/>
    <property type="molecule type" value="Genomic_DNA"/>
</dbReference>
<keyword evidence="2" id="KW-1185">Reference proteome</keyword>
<name>A0A0C2JUV7_THEKT</name>
<dbReference type="GO" id="GO:0003676">
    <property type="term" value="F:nucleic acid binding"/>
    <property type="evidence" value="ECO:0007669"/>
    <property type="project" value="InterPro"/>
</dbReference>
<protein>
    <recommendedName>
        <fullName evidence="3">Tc1-like transposase DDE domain-containing protein</fullName>
    </recommendedName>
</protein>
<reference evidence="1 2" key="1">
    <citation type="journal article" date="2014" name="Genome Biol. Evol.">
        <title>The genome of the myxosporean Thelohanellus kitauei shows adaptations to nutrient acquisition within its fish host.</title>
        <authorList>
            <person name="Yang Y."/>
            <person name="Xiong J."/>
            <person name="Zhou Z."/>
            <person name="Huo F."/>
            <person name="Miao W."/>
            <person name="Ran C."/>
            <person name="Liu Y."/>
            <person name="Zhang J."/>
            <person name="Feng J."/>
            <person name="Wang M."/>
            <person name="Wang M."/>
            <person name="Wang L."/>
            <person name="Yao B."/>
        </authorList>
    </citation>
    <scope>NUCLEOTIDE SEQUENCE [LARGE SCALE GENOMIC DNA]</scope>
    <source>
        <strain evidence="1">Wuqing</strain>
    </source>
</reference>
<organism evidence="1 2">
    <name type="scientific">Thelohanellus kitauei</name>
    <name type="common">Myxosporean</name>
    <dbReference type="NCBI Taxonomy" id="669202"/>
    <lineage>
        <taxon>Eukaryota</taxon>
        <taxon>Metazoa</taxon>
        <taxon>Cnidaria</taxon>
        <taxon>Myxozoa</taxon>
        <taxon>Myxosporea</taxon>
        <taxon>Bivalvulida</taxon>
        <taxon>Platysporina</taxon>
        <taxon>Myxobolidae</taxon>
        <taxon>Thelohanellus</taxon>
    </lineage>
</organism>